<protein>
    <recommendedName>
        <fullName evidence="3">Methyltransferase</fullName>
    </recommendedName>
</protein>
<dbReference type="InterPro" id="IPR029063">
    <property type="entry name" value="SAM-dependent_MTases_sf"/>
</dbReference>
<dbReference type="KEGG" id="mez:Mtc_1777"/>
<dbReference type="STRING" id="1041930.Mtc_1777"/>
<dbReference type="Proteomes" id="UP000005233">
    <property type="component" value="Chromosome"/>
</dbReference>
<evidence type="ECO:0000313" key="2">
    <source>
        <dbReference type="Proteomes" id="UP000005233"/>
    </source>
</evidence>
<keyword evidence="2" id="KW-1185">Reference proteome</keyword>
<dbReference type="EMBL" id="CP003243">
    <property type="protein sequence ID" value="AFD00521.1"/>
    <property type="molecule type" value="Genomic_DNA"/>
</dbReference>
<accession>H8I9S0</accession>
<gene>
    <name evidence="1" type="ordered locus">Mtc_1777</name>
</gene>
<evidence type="ECO:0000313" key="1">
    <source>
        <dbReference type="EMBL" id="AFD00521.1"/>
    </source>
</evidence>
<dbReference type="AlphaFoldDB" id="H8I9S0"/>
<name>H8I9S0_METCZ</name>
<evidence type="ECO:0008006" key="3">
    <source>
        <dbReference type="Google" id="ProtNLM"/>
    </source>
</evidence>
<dbReference type="Gene3D" id="3.40.50.150">
    <property type="entry name" value="Vaccinia Virus protein VP39"/>
    <property type="match status" value="1"/>
</dbReference>
<sequence length="365" mass="39685">MGSATEMIYTGAAYHLMMPSELKCPTCGSMDCIKPAEETLRQAYTMYSPCQRCWHDKPLDKLTPLVELGFEPGHGRCAACGKRHLDYTMAHVLDILIKSGFKDAGAALKDVGTPLISYGVTMVEPPRLPPKSIVMVLDNVDKAVAHRILEEVPEVKGVLKRTGKPSDSVGILDTSSKPHVYELMSGCDVRADVVSSLLGDLCLYRSQSDCHIEFWRSNSVKVKAVEKLFLDGLLEGAVVVDGFASVGTLGLLAALGGARRVILNDAWLPAIRNLLINLEVNKGALNIAVDRLADLSLLPRVGDEPVLVARASGNVELDVYHGDFRKLNRAVPACDVCIIDTFPGVDPEPLSRQWQDIASKKVLIL</sequence>
<dbReference type="SUPFAM" id="SSF53335">
    <property type="entry name" value="S-adenosyl-L-methionine-dependent methyltransferases"/>
    <property type="match status" value="1"/>
</dbReference>
<organism evidence="1 2">
    <name type="scientific">Methanocella conradii (strain DSM 24694 / JCM 17849 / CGMCC 1.5162 / HZ254)</name>
    <dbReference type="NCBI Taxonomy" id="1041930"/>
    <lineage>
        <taxon>Archaea</taxon>
        <taxon>Methanobacteriati</taxon>
        <taxon>Methanobacteriota</taxon>
        <taxon>Stenosarchaea group</taxon>
        <taxon>Methanomicrobia</taxon>
        <taxon>Methanocellales</taxon>
        <taxon>Methanocellaceae</taxon>
        <taxon>Methanocella</taxon>
    </lineage>
</organism>
<dbReference type="HOGENOM" id="CLU_069059_0_0_2"/>
<reference evidence="1 2" key="1">
    <citation type="journal article" date="2012" name="J. Bacteriol.">
        <title>Complete genome sequence of a thermophilic methanogen, Methanocella conradii HZ254, isolated from Chinese rice field soil.</title>
        <authorList>
            <person name="Lu Z."/>
            <person name="Lu Y."/>
        </authorList>
    </citation>
    <scope>NUCLEOTIDE SEQUENCE [LARGE SCALE GENOMIC DNA]</scope>
    <source>
        <strain evidence="2">DSM 24694 / JCM 17849 / CGMCC 1.5162 / HZ254</strain>
    </source>
</reference>
<dbReference type="eggNOG" id="arCOG01220">
    <property type="taxonomic scope" value="Archaea"/>
</dbReference>
<proteinExistence type="predicted"/>